<keyword evidence="2" id="KW-1133">Transmembrane helix</keyword>
<feature type="compositionally biased region" description="Basic and acidic residues" evidence="1">
    <location>
        <begin position="306"/>
        <end position="320"/>
    </location>
</feature>
<keyword evidence="2" id="KW-0472">Membrane</keyword>
<protein>
    <submittedName>
        <fullName evidence="3">Uncharacterized protein</fullName>
    </submittedName>
</protein>
<reference evidence="4" key="1">
    <citation type="submission" date="2024-06" db="EMBL/GenBank/DDBJ databases">
        <title>Draft Genome Sequences of Epichloe bromicola Strains Isolated from Elymus ciliaris.</title>
        <authorList>
            <consortium name="Epichloe bromicola genome sequencing consortium"/>
            <person name="Miura A."/>
            <person name="Imano S."/>
            <person name="Ashida A."/>
            <person name="Sato I."/>
            <person name="Chiba S."/>
            <person name="Tanaka A."/>
            <person name="Camagna M."/>
            <person name="Takemoto D."/>
        </authorList>
    </citation>
    <scope>NUCLEOTIDE SEQUENCE [LARGE SCALE GENOMIC DNA]</scope>
    <source>
        <strain evidence="4">DP</strain>
    </source>
</reference>
<feature type="region of interest" description="Disordered" evidence="1">
    <location>
        <begin position="275"/>
        <end position="340"/>
    </location>
</feature>
<evidence type="ECO:0000313" key="4">
    <source>
        <dbReference type="Proteomes" id="UP001562357"/>
    </source>
</evidence>
<accession>A0ABQ0CXM6</accession>
<organism evidence="3 4">
    <name type="scientific">Epichloe bromicola</name>
    <dbReference type="NCBI Taxonomy" id="79588"/>
    <lineage>
        <taxon>Eukaryota</taxon>
        <taxon>Fungi</taxon>
        <taxon>Dikarya</taxon>
        <taxon>Ascomycota</taxon>
        <taxon>Pezizomycotina</taxon>
        <taxon>Sordariomycetes</taxon>
        <taxon>Hypocreomycetidae</taxon>
        <taxon>Hypocreales</taxon>
        <taxon>Clavicipitaceae</taxon>
        <taxon>Epichloe</taxon>
    </lineage>
</organism>
<evidence type="ECO:0000256" key="2">
    <source>
        <dbReference type="SAM" id="Phobius"/>
    </source>
</evidence>
<evidence type="ECO:0000313" key="3">
    <source>
        <dbReference type="EMBL" id="GAB0138206.1"/>
    </source>
</evidence>
<feature type="transmembrane region" description="Helical" evidence="2">
    <location>
        <begin position="175"/>
        <end position="195"/>
    </location>
</feature>
<proteinExistence type="predicted"/>
<dbReference type="Proteomes" id="UP001562357">
    <property type="component" value="Unassembled WGS sequence"/>
</dbReference>
<name>A0ABQ0CXM6_9HYPO</name>
<dbReference type="PANTHER" id="PTHR35910:SF1">
    <property type="entry name" value="2EXR DOMAIN-CONTAINING PROTEIN"/>
    <property type="match status" value="1"/>
</dbReference>
<keyword evidence="4" id="KW-1185">Reference proteome</keyword>
<dbReference type="PANTHER" id="PTHR35910">
    <property type="entry name" value="2EXR DOMAIN-CONTAINING PROTEIN"/>
    <property type="match status" value="1"/>
</dbReference>
<evidence type="ECO:0000256" key="1">
    <source>
        <dbReference type="SAM" id="MobiDB-lite"/>
    </source>
</evidence>
<dbReference type="EMBL" id="BAAFGZ010000374">
    <property type="protein sequence ID" value="GAB0138206.1"/>
    <property type="molecule type" value="Genomic_DNA"/>
</dbReference>
<gene>
    <name evidence="3" type="primary">g6447</name>
    <name evidence="3" type="ORF">EsDP_00006447</name>
</gene>
<comment type="caution">
    <text evidence="3">The sequence shown here is derived from an EMBL/GenBank/DDBJ whole genome shotgun (WGS) entry which is preliminary data.</text>
</comment>
<keyword evidence="2" id="KW-0812">Transmembrane</keyword>
<sequence length="340" mass="38696">MPAPSPWSYTRRRPSIKPGIIHACRESRSLALDRKLYEKLILEPGSTASYAWVNFDMDTIDIGGDECYERFIHCANKIRRLKFKANIRQEEWFYFESQNLSHFDNLLECFVVTEHSLYDWAGAKFYRPRCNPEGVFIIEEQTGRMMCLAESLVNVAAHSKRSLLAVMATVKSDAFILNMVITILFLVGALCRLIMTCFVSRLLLQAQIEVDHEKMGISRRPHIRSQKVFTGTPIHKTGMQRLIVQGHLNTRQMGYTTRRIRKFAMDFVKKAADGLKGNSAQNDPNAQGGEKQDYVDKAFGMAAKKSGHEMDRNTQEKITDAGRSAYEKATGSKVDPKISN</sequence>